<keyword evidence="6" id="KW-0143">Chaperone</keyword>
<feature type="non-terminal residue" evidence="11">
    <location>
        <position position="231"/>
    </location>
</feature>
<keyword evidence="5" id="KW-0574">Periplasm</keyword>
<feature type="domain" description="Pili assembly chaperone N-terminal" evidence="9">
    <location>
        <begin position="19"/>
        <end position="135"/>
    </location>
</feature>
<dbReference type="SUPFAM" id="SSF49354">
    <property type="entry name" value="PapD-like"/>
    <property type="match status" value="1"/>
</dbReference>
<comment type="subcellular location">
    <subcellularLocation>
        <location evidence="1">Periplasm</location>
    </subcellularLocation>
</comment>
<evidence type="ECO:0000256" key="4">
    <source>
        <dbReference type="ARBA" id="ARBA00022729"/>
    </source>
</evidence>
<feature type="signal peptide" evidence="8">
    <location>
        <begin position="1"/>
        <end position="18"/>
    </location>
</feature>
<comment type="caution">
    <text evidence="11">The sequence shown here is derived from an EMBL/GenBank/DDBJ whole genome shotgun (WGS) entry which is preliminary data.</text>
</comment>
<keyword evidence="3" id="KW-1029">Fimbrium biogenesis</keyword>
<dbReference type="Proteomes" id="UP000234439">
    <property type="component" value="Unassembled WGS sequence"/>
</dbReference>
<evidence type="ECO:0000256" key="1">
    <source>
        <dbReference type="ARBA" id="ARBA00004418"/>
    </source>
</evidence>
<dbReference type="InterPro" id="IPR050643">
    <property type="entry name" value="Periplasmic_pilus_chap"/>
</dbReference>
<feature type="chain" id="PRO_5040296092" evidence="8">
    <location>
        <begin position="19"/>
        <end position="231"/>
    </location>
</feature>
<keyword evidence="4 8" id="KW-0732">Signal</keyword>
<gene>
    <name evidence="11" type="ORF">B6I68_27215</name>
</gene>
<dbReference type="Pfam" id="PF00345">
    <property type="entry name" value="PapD_N"/>
    <property type="match status" value="1"/>
</dbReference>
<dbReference type="PANTHER" id="PTHR30251:SF5">
    <property type="entry name" value="FIMBRIAL CHAPARONE PROTEIN"/>
    <property type="match status" value="1"/>
</dbReference>
<evidence type="ECO:0000259" key="9">
    <source>
        <dbReference type="Pfam" id="PF00345"/>
    </source>
</evidence>
<dbReference type="Gene3D" id="2.60.40.10">
    <property type="entry name" value="Immunoglobulins"/>
    <property type="match status" value="2"/>
</dbReference>
<accession>A0A9Q5ZV01</accession>
<dbReference type="InterPro" id="IPR001829">
    <property type="entry name" value="Pili_assmbl_chaperone_bac"/>
</dbReference>
<organism evidence="11 12">
    <name type="scientific">Klebsiella pneumoniae</name>
    <dbReference type="NCBI Taxonomy" id="573"/>
    <lineage>
        <taxon>Bacteria</taxon>
        <taxon>Pseudomonadati</taxon>
        <taxon>Pseudomonadota</taxon>
        <taxon>Gammaproteobacteria</taxon>
        <taxon>Enterobacterales</taxon>
        <taxon>Enterobacteriaceae</taxon>
        <taxon>Klebsiella/Raoultella group</taxon>
        <taxon>Klebsiella</taxon>
        <taxon>Klebsiella pneumoniae complex</taxon>
    </lineage>
</organism>
<dbReference type="EMBL" id="NCMJ01000175">
    <property type="protein sequence ID" value="PLE24555.1"/>
    <property type="molecule type" value="Genomic_DNA"/>
</dbReference>
<dbReference type="InterPro" id="IPR008962">
    <property type="entry name" value="PapD-like_sf"/>
</dbReference>
<dbReference type="PROSITE" id="PS51257">
    <property type="entry name" value="PROKAR_LIPOPROTEIN"/>
    <property type="match status" value="1"/>
</dbReference>
<dbReference type="InterPro" id="IPR016148">
    <property type="entry name" value="Pili_assmbl_chaperone_C"/>
</dbReference>
<evidence type="ECO:0000256" key="5">
    <source>
        <dbReference type="ARBA" id="ARBA00022764"/>
    </source>
</evidence>
<dbReference type="InterPro" id="IPR013783">
    <property type="entry name" value="Ig-like_fold"/>
</dbReference>
<keyword evidence="7" id="KW-0393">Immunoglobulin domain</keyword>
<evidence type="ECO:0000256" key="2">
    <source>
        <dbReference type="ARBA" id="ARBA00007399"/>
    </source>
</evidence>
<proteinExistence type="inferred from homology"/>
<protein>
    <submittedName>
        <fullName evidence="11">Pilus assembly protein</fullName>
    </submittedName>
</protein>
<evidence type="ECO:0000256" key="3">
    <source>
        <dbReference type="ARBA" id="ARBA00022558"/>
    </source>
</evidence>
<dbReference type="PANTHER" id="PTHR30251">
    <property type="entry name" value="PILUS ASSEMBLY CHAPERONE"/>
    <property type="match status" value="1"/>
</dbReference>
<dbReference type="GO" id="GO:0071555">
    <property type="term" value="P:cell wall organization"/>
    <property type="evidence" value="ECO:0007669"/>
    <property type="project" value="InterPro"/>
</dbReference>
<evidence type="ECO:0000313" key="12">
    <source>
        <dbReference type="Proteomes" id="UP000234439"/>
    </source>
</evidence>
<dbReference type="RefSeq" id="WP_102017281.1">
    <property type="nucleotide sequence ID" value="NZ_NCMJ01000175.1"/>
</dbReference>
<dbReference type="Pfam" id="PF02753">
    <property type="entry name" value="PapD_C"/>
    <property type="match status" value="1"/>
</dbReference>
<feature type="domain" description="Pili assembly chaperone C-terminal" evidence="10">
    <location>
        <begin position="159"/>
        <end position="216"/>
    </location>
</feature>
<name>A0A9Q5ZV01_KLEPN</name>
<dbReference type="SUPFAM" id="SSF49584">
    <property type="entry name" value="Periplasmic chaperone C-domain"/>
    <property type="match status" value="1"/>
</dbReference>
<reference evidence="11 12" key="1">
    <citation type="journal article" date="2017" name="J. Infect. Dis.">
        <title>An Analysis of the Epidemic of Klebsiella pneumoniae Carbapenemase-Producing K. pneumoniae: Convergence of Two Evolutionary Mechanisms Creates the Perfect Storm.</title>
        <authorList>
            <person name="Rojas L.J."/>
            <person name="Weinstock G.M."/>
            <person name="De La Cadena E."/>
            <person name="Diaz L."/>
            <person name="Rios R."/>
            <person name="Hanson B.M."/>
            <person name="Brown J.S."/>
            <person name="Vats P."/>
            <person name="Phillips D.S."/>
            <person name="Nguyen H."/>
            <person name="Hujer K.M."/>
            <person name="Correa A."/>
            <person name="Adams M.D."/>
            <person name="Perez F."/>
            <person name="Sodergren E."/>
            <person name="Narechania A."/>
            <person name="Planet P.J."/>
            <person name="Villegas M.V."/>
            <person name="Bonomo R.A."/>
            <person name="Arias C.A."/>
        </authorList>
    </citation>
    <scope>NUCLEOTIDE SEQUENCE [LARGE SCALE GENOMIC DNA]</scope>
    <source>
        <strain evidence="11 12">COL-Kpn30</strain>
    </source>
</reference>
<comment type="similarity">
    <text evidence="2">Belongs to the periplasmic pilus chaperone family.</text>
</comment>
<evidence type="ECO:0000259" key="10">
    <source>
        <dbReference type="Pfam" id="PF02753"/>
    </source>
</evidence>
<dbReference type="AlphaFoldDB" id="A0A9Q5ZV01"/>
<dbReference type="PRINTS" id="PR00969">
    <property type="entry name" value="CHAPERONPILI"/>
</dbReference>
<dbReference type="GO" id="GO:0030288">
    <property type="term" value="C:outer membrane-bounded periplasmic space"/>
    <property type="evidence" value="ECO:0007669"/>
    <property type="project" value="InterPro"/>
</dbReference>
<evidence type="ECO:0000256" key="6">
    <source>
        <dbReference type="ARBA" id="ARBA00023186"/>
    </source>
</evidence>
<dbReference type="InterPro" id="IPR036316">
    <property type="entry name" value="Pili_assmbl_chap_C_dom_sf"/>
</dbReference>
<evidence type="ECO:0000256" key="7">
    <source>
        <dbReference type="ARBA" id="ARBA00023319"/>
    </source>
</evidence>
<evidence type="ECO:0000313" key="11">
    <source>
        <dbReference type="EMBL" id="PLE24555.1"/>
    </source>
</evidence>
<sequence>MKTQLAVLLCAVTFQACAGITINATRVVYSGKEKVASLNIHNRSSTPYKVQIWLDAGLNTSRIGLPIVATPPQVYLSPQQSAQLRFIYLGGGLPGDRESVYWVNIQETPPAAVGTHTLQFVVRTRLKLFYRPPAITTTLAREVQKLQWQQSGNNLRFTNLGPLHITLVNGALIDNKGHLSPIRNVMLRPYSSHTVMTTDSTRLYQLNYIDDYGAVVPIPLQNAHVPPQASY</sequence>
<dbReference type="InterPro" id="IPR016147">
    <property type="entry name" value="Pili_assmbl_chaperone_N"/>
</dbReference>
<evidence type="ECO:0000256" key="8">
    <source>
        <dbReference type="SAM" id="SignalP"/>
    </source>
</evidence>